<feature type="domain" description="G-protein coupled receptors family 1 profile" evidence="11">
    <location>
        <begin position="67"/>
        <end position="383"/>
    </location>
</feature>
<dbReference type="InterPro" id="IPR000276">
    <property type="entry name" value="GPCR_Rhodpsn"/>
</dbReference>
<comment type="subcellular location">
    <subcellularLocation>
        <location evidence="1">Cell membrane</location>
        <topology evidence="1">Multi-pass membrane protein</topology>
    </subcellularLocation>
</comment>
<sequence>MPSPSLSAAFTMPSTDAEKERQVEGWYPSNSSSSSSEGFVPPAFVGTWQNILLACVLFVIVTTTIVGNLLVIIAIRTDKHMQTTFNYYVLNLAVTDFLVGLTVMTFYSVDVVFGYWPFGEVMCGVWVFLDYGLTFVSVFTLVAISIDRLWSVSWPIYYQRMHNISKVAVAICIIWLVMIVIWLPPCVLDRVRYSQPHVCIWEPSNNREFVVVVAVLGHHLPDVVLVVSYACIITVMRRRARVGVAVTNPRPMHSLSVPHNDPASTSNGGNGGDTNAAPTPMTISVVSSVASTAADSNATQREGQPPPPPPGGRATQLEQRKQIKERRVFHMLTYILAGYAICWVPFHFVFDISAVSPDSISPALYSGIFYLSYTNSTINPFLYHASNQEFKKAFRRLLGCKGNSVQGNSVLYDMGNMTICYSFWIGFSLITVWLGQSLRF</sequence>
<gene>
    <name evidence="13" type="primary">LOC106810971</name>
</gene>
<dbReference type="SMART" id="SM01381">
    <property type="entry name" value="7TM_GPCR_Srsx"/>
    <property type="match status" value="1"/>
</dbReference>
<evidence type="ECO:0000256" key="5">
    <source>
        <dbReference type="ARBA" id="ARBA00023040"/>
    </source>
</evidence>
<evidence type="ECO:0000313" key="13">
    <source>
        <dbReference type="RefSeq" id="XP_014669958.1"/>
    </source>
</evidence>
<protein>
    <submittedName>
        <fullName evidence="13">Alpha-2B adrenergic receptor-like</fullName>
    </submittedName>
</protein>
<accession>A0ABM1ECN7</accession>
<evidence type="ECO:0000256" key="1">
    <source>
        <dbReference type="ARBA" id="ARBA00004651"/>
    </source>
</evidence>
<dbReference type="Pfam" id="PF00001">
    <property type="entry name" value="7tm_1"/>
    <property type="match status" value="1"/>
</dbReference>
<dbReference type="PRINTS" id="PR00237">
    <property type="entry name" value="GPCRRHODOPSN"/>
</dbReference>
<feature type="transmembrane region" description="Helical" evidence="10">
    <location>
        <begin position="209"/>
        <end position="232"/>
    </location>
</feature>
<evidence type="ECO:0000256" key="2">
    <source>
        <dbReference type="ARBA" id="ARBA00022475"/>
    </source>
</evidence>
<keyword evidence="8" id="KW-0807">Transducer</keyword>
<feature type="compositionally biased region" description="Low complexity" evidence="9">
    <location>
        <begin position="263"/>
        <end position="278"/>
    </location>
</feature>
<feature type="transmembrane region" description="Helical" evidence="10">
    <location>
        <begin position="167"/>
        <end position="184"/>
    </location>
</feature>
<proteinExistence type="predicted"/>
<feature type="transmembrane region" description="Helical" evidence="10">
    <location>
        <begin position="127"/>
        <end position="146"/>
    </location>
</feature>
<dbReference type="SUPFAM" id="SSF81321">
    <property type="entry name" value="Family A G protein-coupled receptor-like"/>
    <property type="match status" value="1"/>
</dbReference>
<feature type="region of interest" description="Disordered" evidence="9">
    <location>
        <begin position="294"/>
        <end position="318"/>
    </location>
</feature>
<evidence type="ECO:0000313" key="12">
    <source>
        <dbReference type="Proteomes" id="UP000695022"/>
    </source>
</evidence>
<keyword evidence="12" id="KW-1185">Reference proteome</keyword>
<keyword evidence="6 10" id="KW-0472">Membrane</keyword>
<evidence type="ECO:0000256" key="9">
    <source>
        <dbReference type="SAM" id="MobiDB-lite"/>
    </source>
</evidence>
<dbReference type="InterPro" id="IPR017452">
    <property type="entry name" value="GPCR_Rhodpsn_7TM"/>
</dbReference>
<evidence type="ECO:0000256" key="3">
    <source>
        <dbReference type="ARBA" id="ARBA00022692"/>
    </source>
</evidence>
<name>A0ABM1ECN7_PRICU</name>
<dbReference type="Gene3D" id="1.20.1070.10">
    <property type="entry name" value="Rhodopsin 7-helix transmembrane proteins"/>
    <property type="match status" value="1"/>
</dbReference>
<keyword evidence="7" id="KW-0675">Receptor</keyword>
<evidence type="ECO:0000256" key="4">
    <source>
        <dbReference type="ARBA" id="ARBA00022989"/>
    </source>
</evidence>
<feature type="transmembrane region" description="Helical" evidence="10">
    <location>
        <begin position="328"/>
        <end position="350"/>
    </location>
</feature>
<dbReference type="PROSITE" id="PS50262">
    <property type="entry name" value="G_PROTEIN_RECEP_F1_2"/>
    <property type="match status" value="1"/>
</dbReference>
<feature type="transmembrane region" description="Helical" evidence="10">
    <location>
        <begin position="51"/>
        <end position="75"/>
    </location>
</feature>
<keyword evidence="3 10" id="KW-0812">Transmembrane</keyword>
<evidence type="ECO:0000256" key="10">
    <source>
        <dbReference type="SAM" id="Phobius"/>
    </source>
</evidence>
<keyword evidence="4 10" id="KW-1133">Transmembrane helix</keyword>
<dbReference type="CDD" id="cd14967">
    <property type="entry name" value="7tmA_amine_R-like"/>
    <property type="match status" value="1"/>
</dbReference>
<keyword evidence="5" id="KW-0297">G-protein coupled receptor</keyword>
<dbReference type="Proteomes" id="UP000695022">
    <property type="component" value="Unplaced"/>
</dbReference>
<dbReference type="PANTHER" id="PTHR24248">
    <property type="entry name" value="ADRENERGIC RECEPTOR-RELATED G-PROTEIN COUPLED RECEPTOR"/>
    <property type="match status" value="1"/>
</dbReference>
<dbReference type="PANTHER" id="PTHR24248:SF163">
    <property type="entry name" value="HISTAMINE H2 RECEPTOR-LIKE"/>
    <property type="match status" value="1"/>
</dbReference>
<dbReference type="GeneID" id="106810971"/>
<feature type="transmembrane region" description="Helical" evidence="10">
    <location>
        <begin position="414"/>
        <end position="434"/>
    </location>
</feature>
<dbReference type="RefSeq" id="XP_014669958.1">
    <property type="nucleotide sequence ID" value="XM_014814472.1"/>
</dbReference>
<evidence type="ECO:0000259" key="11">
    <source>
        <dbReference type="PROSITE" id="PS50262"/>
    </source>
</evidence>
<feature type="region of interest" description="Disordered" evidence="9">
    <location>
        <begin position="253"/>
        <end position="278"/>
    </location>
</feature>
<organism evidence="12 13">
    <name type="scientific">Priapulus caudatus</name>
    <name type="common">Priapulid worm</name>
    <dbReference type="NCBI Taxonomy" id="37621"/>
    <lineage>
        <taxon>Eukaryota</taxon>
        <taxon>Metazoa</taxon>
        <taxon>Ecdysozoa</taxon>
        <taxon>Scalidophora</taxon>
        <taxon>Priapulida</taxon>
        <taxon>Priapulimorpha</taxon>
        <taxon>Priapulimorphida</taxon>
        <taxon>Priapulidae</taxon>
        <taxon>Priapulus</taxon>
    </lineage>
</organism>
<feature type="transmembrane region" description="Helical" evidence="10">
    <location>
        <begin position="87"/>
        <end position="107"/>
    </location>
</feature>
<keyword evidence="2" id="KW-1003">Cell membrane</keyword>
<reference evidence="13" key="1">
    <citation type="submission" date="2025-08" db="UniProtKB">
        <authorList>
            <consortium name="RefSeq"/>
        </authorList>
    </citation>
    <scope>IDENTIFICATION</scope>
</reference>
<evidence type="ECO:0000256" key="6">
    <source>
        <dbReference type="ARBA" id="ARBA00023136"/>
    </source>
</evidence>
<evidence type="ECO:0000256" key="8">
    <source>
        <dbReference type="ARBA" id="ARBA00023224"/>
    </source>
</evidence>
<evidence type="ECO:0000256" key="7">
    <source>
        <dbReference type="ARBA" id="ARBA00023170"/>
    </source>
</evidence>